<organism evidence="1 2">
    <name type="scientific">Desulfuromonas versatilis</name>
    <dbReference type="NCBI Taxonomy" id="2802975"/>
    <lineage>
        <taxon>Bacteria</taxon>
        <taxon>Pseudomonadati</taxon>
        <taxon>Thermodesulfobacteriota</taxon>
        <taxon>Desulfuromonadia</taxon>
        <taxon>Desulfuromonadales</taxon>
        <taxon>Desulfuromonadaceae</taxon>
        <taxon>Desulfuromonas</taxon>
    </lineage>
</organism>
<accession>A0ABN6DTN5</accession>
<gene>
    <name evidence="1" type="ORF">DESUT3_05510</name>
</gene>
<dbReference type="RefSeq" id="WP_221250953.1">
    <property type="nucleotide sequence ID" value="NZ_AP024355.1"/>
</dbReference>
<evidence type="ECO:0000313" key="2">
    <source>
        <dbReference type="Proteomes" id="UP001319827"/>
    </source>
</evidence>
<dbReference type="Pfam" id="PF04381">
    <property type="entry name" value="RdgC"/>
    <property type="match status" value="1"/>
</dbReference>
<keyword evidence="1" id="KW-0540">Nuclease</keyword>
<dbReference type="InterPro" id="IPR007476">
    <property type="entry name" value="RdgC"/>
</dbReference>
<reference evidence="1 2" key="1">
    <citation type="journal article" date="2016" name="C (Basel)">
        <title>Selective Growth of and Electricity Production by Marine Exoelectrogenic Bacteria in Self-Aggregated Hydrogel of Microbially Reduced Graphene Oxide.</title>
        <authorList>
            <person name="Yoshida N."/>
            <person name="Goto Y."/>
            <person name="Miyata Y."/>
        </authorList>
    </citation>
    <scope>NUCLEOTIDE SEQUENCE [LARGE SCALE GENOMIC DNA]</scope>
    <source>
        <strain evidence="1 2">NIT-T3</strain>
    </source>
</reference>
<keyword evidence="1" id="KW-0269">Exonuclease</keyword>
<reference evidence="1 2" key="2">
    <citation type="journal article" date="2021" name="Int. J. Syst. Evol. Microbiol.">
        <title>Isolation and Polyphasic Characterization of Desulfuromonas versatilis sp. Nov., an Electrogenic Bacteria Capable of Versatile Metabolism Isolated from a Graphene Oxide-Reducing Enrichment Culture.</title>
        <authorList>
            <person name="Xie L."/>
            <person name="Yoshida N."/>
            <person name="Ishii S."/>
            <person name="Meng L."/>
        </authorList>
    </citation>
    <scope>NUCLEOTIDE SEQUENCE [LARGE SCALE GENOMIC DNA]</scope>
    <source>
        <strain evidence="1 2">NIT-T3</strain>
    </source>
</reference>
<keyword evidence="1" id="KW-0378">Hydrolase</keyword>
<proteinExistence type="predicted"/>
<dbReference type="Proteomes" id="UP001319827">
    <property type="component" value="Chromosome"/>
</dbReference>
<protein>
    <submittedName>
        <fullName evidence="1">Exonuclease</fullName>
    </submittedName>
</protein>
<keyword evidence="2" id="KW-1185">Reference proteome</keyword>
<name>A0ABN6DTN5_9BACT</name>
<sequence length="388" mass="43903">MGILSNTVSICQFRVVGEPPAEELGPWAGECLAKNAFQPIDHGAEELSFGWVEVDDPKHWEFASPRVYWRDHYLVFSLRRDQRRVPAALLKAHLEEAEAEFLAAHPGLQRVPKQKREELKEAVRGSLLARTLPTPAIFDAVWDTRNGQLTLASLSAKAVELFENLFKQTFEGLRLVTVHPFARAEQVLDQSLQPALLEANQASTDAVLDLIQDNQWLGWDFMLWLMHQTMTGASRYSVCRPGPAVAGDGFVAYLNDRLILQGGGENGMQKVTVAGPQDNFSEVRTALRGGKQIHEAILYLELQEHLWKLTLKGSTFHFASFKAPPVKLEKDTNVDQGSEKEALFYERMYVLEEGLQLFDSLYALFLQNRLDASWPDTAQQIREWLEKD</sequence>
<evidence type="ECO:0000313" key="1">
    <source>
        <dbReference type="EMBL" id="BCR03482.1"/>
    </source>
</evidence>
<dbReference type="EMBL" id="AP024355">
    <property type="protein sequence ID" value="BCR03482.1"/>
    <property type="molecule type" value="Genomic_DNA"/>
</dbReference>
<dbReference type="GO" id="GO:0004527">
    <property type="term" value="F:exonuclease activity"/>
    <property type="evidence" value="ECO:0007669"/>
    <property type="project" value="UniProtKB-KW"/>
</dbReference>